<accession>A0A1G7VPV5</accession>
<reference evidence="1 2" key="1">
    <citation type="submission" date="2016-10" db="EMBL/GenBank/DDBJ databases">
        <authorList>
            <person name="de Groot N.N."/>
        </authorList>
    </citation>
    <scope>NUCLEOTIDE SEQUENCE [LARGE SCALE GENOMIC DNA]</scope>
    <source>
        <strain evidence="1 2">DSM 19803</strain>
    </source>
</reference>
<keyword evidence="2" id="KW-1185">Reference proteome</keyword>
<proteinExistence type="predicted"/>
<protein>
    <recommendedName>
        <fullName evidence="3">Lipoprotein</fullName>
    </recommendedName>
</protein>
<dbReference type="STRING" id="470826.SAMN04488027_10440"/>
<evidence type="ECO:0000313" key="1">
    <source>
        <dbReference type="EMBL" id="SDG61588.1"/>
    </source>
</evidence>
<organism evidence="1 2">
    <name type="scientific">Psychroflexus sediminis</name>
    <dbReference type="NCBI Taxonomy" id="470826"/>
    <lineage>
        <taxon>Bacteria</taxon>
        <taxon>Pseudomonadati</taxon>
        <taxon>Bacteroidota</taxon>
        <taxon>Flavobacteriia</taxon>
        <taxon>Flavobacteriales</taxon>
        <taxon>Flavobacteriaceae</taxon>
        <taxon>Psychroflexus</taxon>
    </lineage>
</organism>
<dbReference type="Proteomes" id="UP000199296">
    <property type="component" value="Unassembled WGS sequence"/>
</dbReference>
<sequence>MKLKNTLLLISFLVLLISCNDDSIYVITDDYEIDIQKASGFHNDFTNRYEKKNLMVNAERINLKELFAVLIKTDSTSIKVKSKEFKGDYFTVLIEQKSNEKSVRQQIIEDILNKWDLKLTSKAQPTFKLQIQDTAKFLEHRSNSENETSRIFKNNNSIKIKNTDLSMIAKLMNSEFSKKVLADTTSERINYSFKRNSFEDLKAKMEKELGIEFTKATTPQLTYIIESK</sequence>
<dbReference type="RefSeq" id="WP_093366241.1">
    <property type="nucleotide sequence ID" value="NZ_FNCW01000004.1"/>
</dbReference>
<evidence type="ECO:0008006" key="3">
    <source>
        <dbReference type="Google" id="ProtNLM"/>
    </source>
</evidence>
<gene>
    <name evidence="1" type="ORF">SAMN04488027_10440</name>
</gene>
<dbReference type="AlphaFoldDB" id="A0A1G7VPV5"/>
<dbReference type="PROSITE" id="PS51257">
    <property type="entry name" value="PROKAR_LIPOPROTEIN"/>
    <property type="match status" value="1"/>
</dbReference>
<dbReference type="EMBL" id="FNCW01000004">
    <property type="protein sequence ID" value="SDG61588.1"/>
    <property type="molecule type" value="Genomic_DNA"/>
</dbReference>
<evidence type="ECO:0000313" key="2">
    <source>
        <dbReference type="Proteomes" id="UP000199296"/>
    </source>
</evidence>
<name>A0A1G7VPV5_9FLAO</name>